<dbReference type="SUPFAM" id="SSF51294">
    <property type="entry name" value="Hedgehog/intein (Hint) domain"/>
    <property type="match status" value="1"/>
</dbReference>
<protein>
    <submittedName>
        <fullName evidence="2">Hint domain-containing protein</fullName>
    </submittedName>
</protein>
<sequence length="333" mass="36506">MTGLRKQVQSVSVWHADHFRVTDGVADGDAISFADELVLDDSYELSSKAHPKSLALELPEAGEAFRVATGSDVGLTGSDVYLDCCITLMGQDSRTYEALVLVEVVSGGVEAVYLLPLANLVPATPYRLVGVDRQIATTRFAEVASVSFTRGTKITLASGAQRPIEDIRVGDRVLTRDDGPQAVRWIGQTTLRAVGEFAPVVIKAGALHNNDDLVLSPDHRLFVYQRQDRLGAGRPEVLVKVRHLINGDTVYQQDGGFVDYFQLLFDQHQIIYAEGIAAESLLIDPRTRAALPDHLDSPARAGHSHRHHMDYEVRENLLAQPDAVEMLRKASMS</sequence>
<dbReference type="Gene3D" id="2.170.16.10">
    <property type="entry name" value="Hedgehog/Intein (Hint) domain"/>
    <property type="match status" value="1"/>
</dbReference>
<dbReference type="EMBL" id="JAJATZ010000001">
    <property type="protein sequence ID" value="MCB5198129.1"/>
    <property type="molecule type" value="Genomic_DNA"/>
</dbReference>
<dbReference type="RefSeq" id="WP_090159536.1">
    <property type="nucleotide sequence ID" value="NZ_JAJATZ010000001.1"/>
</dbReference>
<evidence type="ECO:0000313" key="3">
    <source>
        <dbReference type="Proteomes" id="UP001138961"/>
    </source>
</evidence>
<evidence type="ECO:0000259" key="1">
    <source>
        <dbReference type="SMART" id="SM00306"/>
    </source>
</evidence>
<organism evidence="2 3">
    <name type="scientific">Loktanella gaetbuli</name>
    <dbReference type="NCBI Taxonomy" id="2881335"/>
    <lineage>
        <taxon>Bacteria</taxon>
        <taxon>Pseudomonadati</taxon>
        <taxon>Pseudomonadota</taxon>
        <taxon>Alphaproteobacteria</taxon>
        <taxon>Rhodobacterales</taxon>
        <taxon>Roseobacteraceae</taxon>
        <taxon>Loktanella</taxon>
    </lineage>
</organism>
<dbReference type="SMART" id="SM00306">
    <property type="entry name" value="HintN"/>
    <property type="match status" value="1"/>
</dbReference>
<reference evidence="2" key="1">
    <citation type="submission" date="2021-10" db="EMBL/GenBank/DDBJ databases">
        <title>Loktanella gaetbuli sp. nov., isolated from a tidal flat.</title>
        <authorList>
            <person name="Park S."/>
            <person name="Yoon J.-H."/>
        </authorList>
    </citation>
    <scope>NUCLEOTIDE SEQUENCE</scope>
    <source>
        <strain evidence="2">TSTF-M6</strain>
    </source>
</reference>
<gene>
    <name evidence="2" type="ORF">LGQ03_02645</name>
</gene>
<dbReference type="Proteomes" id="UP001138961">
    <property type="component" value="Unassembled WGS sequence"/>
</dbReference>
<dbReference type="InterPro" id="IPR036844">
    <property type="entry name" value="Hint_dom_sf"/>
</dbReference>
<proteinExistence type="predicted"/>
<evidence type="ECO:0000313" key="2">
    <source>
        <dbReference type="EMBL" id="MCB5198129.1"/>
    </source>
</evidence>
<comment type="caution">
    <text evidence="2">The sequence shown here is derived from an EMBL/GenBank/DDBJ whole genome shotgun (WGS) entry which is preliminary data.</text>
</comment>
<dbReference type="InterPro" id="IPR028992">
    <property type="entry name" value="Hedgehog/Intein_dom"/>
</dbReference>
<dbReference type="PROSITE" id="PS50817">
    <property type="entry name" value="INTEIN_N_TER"/>
    <property type="match status" value="1"/>
</dbReference>
<keyword evidence="3" id="KW-1185">Reference proteome</keyword>
<dbReference type="CDD" id="cd00081">
    <property type="entry name" value="Hint"/>
    <property type="match status" value="1"/>
</dbReference>
<dbReference type="Pfam" id="PF13403">
    <property type="entry name" value="Hint_2"/>
    <property type="match status" value="1"/>
</dbReference>
<feature type="domain" description="Hint" evidence="1">
    <location>
        <begin position="145"/>
        <end position="254"/>
    </location>
</feature>
<name>A0ABS8BQX1_9RHOB</name>
<dbReference type="InterPro" id="IPR003587">
    <property type="entry name" value="Hint_dom_N"/>
</dbReference>
<dbReference type="InterPro" id="IPR006141">
    <property type="entry name" value="Intein_N"/>
</dbReference>
<accession>A0ABS8BQX1</accession>